<dbReference type="RefSeq" id="WP_367638600.1">
    <property type="nucleotide sequence ID" value="NZ_JBFNQN010000007.1"/>
</dbReference>
<sequence length="225" mass="23444">MPRPAQRAVLAHVTALADLEDLADLVWPAHCAGCARPGPVCCGPCARAVRTGVLTELPDGTPVRGCARHDGPARQLLLAVKERHRAQARPVLADALAAQLRELVPTGPVRLVPVPTRRASRRSRGGDLVADLAARTARRLRAGGRDAGVDRCLHLVRAVRDQTDLDAAGRRANVHGAFALRGGPPTGPCVVLDDVVTTTATAGEAVRALRAGGARVDGVLTVTVA</sequence>
<dbReference type="PANTHER" id="PTHR47505">
    <property type="entry name" value="DNA UTILIZATION PROTEIN YHGH"/>
    <property type="match status" value="1"/>
</dbReference>
<keyword evidence="3" id="KW-1185">Reference proteome</keyword>
<dbReference type="EMBL" id="JBFNQN010000007">
    <property type="protein sequence ID" value="MEW9265508.1"/>
    <property type="molecule type" value="Genomic_DNA"/>
</dbReference>
<dbReference type="PANTHER" id="PTHR47505:SF1">
    <property type="entry name" value="DNA UTILIZATION PROTEIN YHGH"/>
    <property type="match status" value="1"/>
</dbReference>
<proteinExistence type="inferred from homology"/>
<comment type="similarity">
    <text evidence="1">Belongs to the ComF/GntX family.</text>
</comment>
<reference evidence="2 3" key="1">
    <citation type="submission" date="2024-07" db="EMBL/GenBank/DDBJ databases">
        <authorList>
            <person name="Thanompreechachai J."/>
            <person name="Duangmal K."/>
        </authorList>
    </citation>
    <scope>NUCLEOTIDE SEQUENCE [LARGE SCALE GENOMIC DNA]</scope>
    <source>
        <strain evidence="2 3">KCTC 19886</strain>
    </source>
</reference>
<dbReference type="Gene3D" id="3.40.50.2020">
    <property type="match status" value="1"/>
</dbReference>
<evidence type="ECO:0000313" key="3">
    <source>
        <dbReference type="Proteomes" id="UP001555826"/>
    </source>
</evidence>
<dbReference type="InterPro" id="IPR051910">
    <property type="entry name" value="ComF/GntX_DNA_util-trans"/>
</dbReference>
<organism evidence="2 3">
    <name type="scientific">Kineococcus endophyticus</name>
    <dbReference type="NCBI Taxonomy" id="1181883"/>
    <lineage>
        <taxon>Bacteria</taxon>
        <taxon>Bacillati</taxon>
        <taxon>Actinomycetota</taxon>
        <taxon>Actinomycetes</taxon>
        <taxon>Kineosporiales</taxon>
        <taxon>Kineosporiaceae</taxon>
        <taxon>Kineococcus</taxon>
    </lineage>
</organism>
<name>A0ABV3P7Y2_9ACTN</name>
<dbReference type="SUPFAM" id="SSF53271">
    <property type="entry name" value="PRTase-like"/>
    <property type="match status" value="1"/>
</dbReference>
<gene>
    <name evidence="2" type="ORF">AB1207_12165</name>
</gene>
<dbReference type="InterPro" id="IPR000836">
    <property type="entry name" value="PRTase_dom"/>
</dbReference>
<evidence type="ECO:0008006" key="4">
    <source>
        <dbReference type="Google" id="ProtNLM"/>
    </source>
</evidence>
<evidence type="ECO:0000256" key="1">
    <source>
        <dbReference type="ARBA" id="ARBA00008007"/>
    </source>
</evidence>
<dbReference type="InterPro" id="IPR029057">
    <property type="entry name" value="PRTase-like"/>
</dbReference>
<dbReference type="CDD" id="cd06223">
    <property type="entry name" value="PRTases_typeI"/>
    <property type="match status" value="1"/>
</dbReference>
<dbReference type="Proteomes" id="UP001555826">
    <property type="component" value="Unassembled WGS sequence"/>
</dbReference>
<protein>
    <recommendedName>
        <fullName evidence="4">Amidophosphoribosyltransferase</fullName>
    </recommendedName>
</protein>
<evidence type="ECO:0000313" key="2">
    <source>
        <dbReference type="EMBL" id="MEW9265508.1"/>
    </source>
</evidence>
<comment type="caution">
    <text evidence="2">The sequence shown here is derived from an EMBL/GenBank/DDBJ whole genome shotgun (WGS) entry which is preliminary data.</text>
</comment>
<accession>A0ABV3P7Y2</accession>